<protein>
    <submittedName>
        <fullName evidence="2">Uncharacterized protein</fullName>
    </submittedName>
</protein>
<reference evidence="2 3" key="1">
    <citation type="submission" date="2020-03" db="EMBL/GenBank/DDBJ databases">
        <title>Dissostichus mawsoni Genome sequencing and assembly.</title>
        <authorList>
            <person name="Park H."/>
        </authorList>
    </citation>
    <scope>NUCLEOTIDE SEQUENCE [LARGE SCALE GENOMIC DNA]</scope>
    <source>
        <strain evidence="2">DM0001</strain>
        <tissue evidence="2">Muscle</tissue>
    </source>
</reference>
<gene>
    <name evidence="2" type="ORF">F7725_028789</name>
</gene>
<accession>A0A7J5XH27</accession>
<comment type="caution">
    <text evidence="2">The sequence shown here is derived from an EMBL/GenBank/DDBJ whole genome shotgun (WGS) entry which is preliminary data.</text>
</comment>
<feature type="compositionally biased region" description="Low complexity" evidence="1">
    <location>
        <begin position="22"/>
        <end position="31"/>
    </location>
</feature>
<evidence type="ECO:0000313" key="2">
    <source>
        <dbReference type="EMBL" id="KAF3836231.1"/>
    </source>
</evidence>
<dbReference type="AlphaFoldDB" id="A0A7J5XH27"/>
<dbReference type="EMBL" id="JAAKFY010000024">
    <property type="protein sequence ID" value="KAF3836231.1"/>
    <property type="molecule type" value="Genomic_DNA"/>
</dbReference>
<sequence>MLGGDSDGAAAAPAAQPPQPPQLQANANAPPSATSLINQCTHQQNHSHHLIASHATDVESPLVMQMHSAQPER</sequence>
<dbReference type="Proteomes" id="UP000518266">
    <property type="component" value="Unassembled WGS sequence"/>
</dbReference>
<proteinExistence type="predicted"/>
<name>A0A7J5XH27_DISMA</name>
<feature type="region of interest" description="Disordered" evidence="1">
    <location>
        <begin position="1"/>
        <end position="34"/>
    </location>
</feature>
<keyword evidence="3" id="KW-1185">Reference proteome</keyword>
<evidence type="ECO:0000313" key="3">
    <source>
        <dbReference type="Proteomes" id="UP000518266"/>
    </source>
</evidence>
<evidence type="ECO:0000256" key="1">
    <source>
        <dbReference type="SAM" id="MobiDB-lite"/>
    </source>
</evidence>
<organism evidence="2 3">
    <name type="scientific">Dissostichus mawsoni</name>
    <name type="common">Antarctic cod</name>
    <dbReference type="NCBI Taxonomy" id="36200"/>
    <lineage>
        <taxon>Eukaryota</taxon>
        <taxon>Metazoa</taxon>
        <taxon>Chordata</taxon>
        <taxon>Craniata</taxon>
        <taxon>Vertebrata</taxon>
        <taxon>Euteleostomi</taxon>
        <taxon>Actinopterygii</taxon>
        <taxon>Neopterygii</taxon>
        <taxon>Teleostei</taxon>
        <taxon>Neoteleostei</taxon>
        <taxon>Acanthomorphata</taxon>
        <taxon>Eupercaria</taxon>
        <taxon>Perciformes</taxon>
        <taxon>Notothenioidei</taxon>
        <taxon>Nototheniidae</taxon>
        <taxon>Dissostichus</taxon>
    </lineage>
</organism>